<dbReference type="Pfam" id="PF14559">
    <property type="entry name" value="TPR_19"/>
    <property type="match status" value="1"/>
</dbReference>
<name>Q01ZA4_SOLUE</name>
<accession>Q01ZA4</accession>
<feature type="repeat" description="TPR" evidence="1">
    <location>
        <begin position="160"/>
        <end position="193"/>
    </location>
</feature>
<dbReference type="STRING" id="234267.Acid_4046"/>
<dbReference type="eggNOG" id="COG0457">
    <property type="taxonomic scope" value="Bacteria"/>
</dbReference>
<dbReference type="SMART" id="SM00028">
    <property type="entry name" value="TPR"/>
    <property type="match status" value="2"/>
</dbReference>
<dbReference type="InParanoid" id="Q01ZA4"/>
<sequence>MLRYFRFLIFAAAAYGQVYEFTGQITPAGRGSVSLYGATQPFTASTLTDDGGRFAFRKLDAGTYTLSVYLPGRGEARQTIEIGPGTADSRRRVHLSLALREGDFDPTTDRRRHAVSARQLTIPERAVRDYEDSQHDLEKRDVESAEKRLEHAVELAPQFENAWNTLGTIAYQTRRFTLAEQRFREALKQDPTAYEPLVNLGGVLVTLHKLDEALEVNVHAALTRPGDALAESQLGMTYFELGQFDNAVKHLERARKLDPAHFSHPQLYLAEIHLRRGEKAAAADVLEDFLLHHPDYPQADKVRENIGELRR</sequence>
<protein>
    <submittedName>
        <fullName evidence="2">TPR repeat-containing protein</fullName>
    </submittedName>
</protein>
<gene>
    <name evidence="2" type="ordered locus">Acid_4046</name>
</gene>
<dbReference type="PANTHER" id="PTHR12558">
    <property type="entry name" value="CELL DIVISION CYCLE 16,23,27"/>
    <property type="match status" value="1"/>
</dbReference>
<dbReference type="InterPro" id="IPR019734">
    <property type="entry name" value="TPR_rpt"/>
</dbReference>
<dbReference type="HOGENOM" id="CLU_894004_0_0_0"/>
<dbReference type="InterPro" id="IPR013784">
    <property type="entry name" value="Carb-bd-like_fold"/>
</dbReference>
<feature type="repeat" description="TPR" evidence="1">
    <location>
        <begin position="228"/>
        <end position="261"/>
    </location>
</feature>
<reference evidence="2" key="1">
    <citation type="submission" date="2006-10" db="EMBL/GenBank/DDBJ databases">
        <title>Complete sequence of Solibacter usitatus Ellin6076.</title>
        <authorList>
            <consortium name="US DOE Joint Genome Institute"/>
            <person name="Copeland A."/>
            <person name="Lucas S."/>
            <person name="Lapidus A."/>
            <person name="Barry K."/>
            <person name="Detter J.C."/>
            <person name="Glavina del Rio T."/>
            <person name="Hammon N."/>
            <person name="Israni S."/>
            <person name="Dalin E."/>
            <person name="Tice H."/>
            <person name="Pitluck S."/>
            <person name="Thompson L.S."/>
            <person name="Brettin T."/>
            <person name="Bruce D."/>
            <person name="Han C."/>
            <person name="Tapia R."/>
            <person name="Gilna P."/>
            <person name="Schmutz J."/>
            <person name="Larimer F."/>
            <person name="Land M."/>
            <person name="Hauser L."/>
            <person name="Kyrpides N."/>
            <person name="Mikhailova N."/>
            <person name="Janssen P.H."/>
            <person name="Kuske C.R."/>
            <person name="Richardson P."/>
        </authorList>
    </citation>
    <scope>NUCLEOTIDE SEQUENCE</scope>
    <source>
        <strain evidence="2">Ellin6076</strain>
    </source>
</reference>
<dbReference type="SUPFAM" id="SSF49452">
    <property type="entry name" value="Starch-binding domain-like"/>
    <property type="match status" value="1"/>
</dbReference>
<proteinExistence type="predicted"/>
<organism evidence="2">
    <name type="scientific">Solibacter usitatus (strain Ellin6076)</name>
    <dbReference type="NCBI Taxonomy" id="234267"/>
    <lineage>
        <taxon>Bacteria</taxon>
        <taxon>Pseudomonadati</taxon>
        <taxon>Acidobacteriota</taxon>
        <taxon>Terriglobia</taxon>
        <taxon>Bryobacterales</taxon>
        <taxon>Solibacteraceae</taxon>
        <taxon>Candidatus Solibacter</taxon>
    </lineage>
</organism>
<evidence type="ECO:0000256" key="1">
    <source>
        <dbReference type="PROSITE-ProRule" id="PRU00339"/>
    </source>
</evidence>
<dbReference type="Pfam" id="PF13432">
    <property type="entry name" value="TPR_16"/>
    <property type="match status" value="1"/>
</dbReference>
<dbReference type="SUPFAM" id="SSF48452">
    <property type="entry name" value="TPR-like"/>
    <property type="match status" value="1"/>
</dbReference>
<dbReference type="Gene3D" id="2.60.40.1120">
    <property type="entry name" value="Carboxypeptidase-like, regulatory domain"/>
    <property type="match status" value="1"/>
</dbReference>
<dbReference type="Gene3D" id="1.25.40.10">
    <property type="entry name" value="Tetratricopeptide repeat domain"/>
    <property type="match status" value="1"/>
</dbReference>
<dbReference type="EMBL" id="CP000473">
    <property type="protein sequence ID" value="ABJ85011.1"/>
    <property type="molecule type" value="Genomic_DNA"/>
</dbReference>
<dbReference type="PROSITE" id="PS50005">
    <property type="entry name" value="TPR"/>
    <property type="match status" value="2"/>
</dbReference>
<dbReference type="PROSITE" id="PS50293">
    <property type="entry name" value="TPR_REGION"/>
    <property type="match status" value="1"/>
</dbReference>
<dbReference type="InterPro" id="IPR011990">
    <property type="entry name" value="TPR-like_helical_dom_sf"/>
</dbReference>
<dbReference type="AlphaFoldDB" id="Q01ZA4"/>
<dbReference type="Pfam" id="PF13620">
    <property type="entry name" value="CarboxypepD_reg"/>
    <property type="match status" value="1"/>
</dbReference>
<evidence type="ECO:0000313" key="2">
    <source>
        <dbReference type="EMBL" id="ABJ85011.1"/>
    </source>
</evidence>
<dbReference type="KEGG" id="sus:Acid_4046"/>
<keyword evidence="1" id="KW-0802">TPR repeat</keyword>
<dbReference type="PANTHER" id="PTHR12558:SF13">
    <property type="entry name" value="CELL DIVISION CYCLE PROTEIN 27 HOMOLOG"/>
    <property type="match status" value="1"/>
</dbReference>
<dbReference type="GO" id="GO:0030246">
    <property type="term" value="F:carbohydrate binding"/>
    <property type="evidence" value="ECO:0007669"/>
    <property type="project" value="InterPro"/>
</dbReference>
<dbReference type="OrthoDB" id="9789234at2"/>